<reference evidence="2 4" key="3">
    <citation type="submission" date="2018-08" db="EMBL/GenBank/DDBJ databases">
        <title>A genome reference for cultivated species of the human gut microbiota.</title>
        <authorList>
            <person name="Zou Y."/>
            <person name="Xue W."/>
            <person name="Luo G."/>
        </authorList>
    </citation>
    <scope>NUCLEOTIDE SEQUENCE [LARGE SCALE GENOMIC DNA]</scope>
    <source>
        <strain evidence="2 4">AF19-1AC</strain>
    </source>
</reference>
<dbReference type="Proteomes" id="UP000285159">
    <property type="component" value="Unassembled WGS sequence"/>
</dbReference>
<dbReference type="Proteomes" id="UP000195386">
    <property type="component" value="Unassembled WGS sequence"/>
</dbReference>
<evidence type="ECO:0000313" key="1">
    <source>
        <dbReference type="EMBL" id="OUN99590.1"/>
    </source>
</evidence>
<proteinExistence type="predicted"/>
<evidence type="ECO:0000313" key="2">
    <source>
        <dbReference type="EMBL" id="RGT34448.1"/>
    </source>
</evidence>
<gene>
    <name evidence="1" type="ORF">B5F97_15670</name>
    <name evidence="2" type="ORF">DWX38_05630</name>
</gene>
<evidence type="ECO:0000313" key="4">
    <source>
        <dbReference type="Proteomes" id="UP000285159"/>
    </source>
</evidence>
<comment type="caution">
    <text evidence="1">The sequence shown here is derived from an EMBL/GenBank/DDBJ whole genome shotgun (WGS) entry which is preliminary data.</text>
</comment>
<sequence>MLESTKQGYLMVPRQLIHEIICECPEAAGEQEAFLRVLLYANYKESVYRRNGAEYVCARGESLFSYMQWTEIFGWRRSRTMRFFKKMFDCKRLVHLDDGHSTHIRIPDYDAWIPRAPKKEAASATPPDNGFNDFWEQYHEITRKDKVNPAKARKSWNKLSANERTAAVENIENYYGHLNSTLFCLQAVNYLSNKAFLNEYEY</sequence>
<name>A0A1Y3YZ84_9BACE</name>
<reference evidence="3" key="1">
    <citation type="submission" date="2017-04" db="EMBL/GenBank/DDBJ databases">
        <title>Function of individual gut microbiota members based on whole genome sequencing of pure cultures obtained from chicken caecum.</title>
        <authorList>
            <person name="Medvecky M."/>
            <person name="Cejkova D."/>
            <person name="Polansky O."/>
            <person name="Karasova D."/>
            <person name="Kubasova T."/>
            <person name="Cizek A."/>
            <person name="Rychlik I."/>
        </authorList>
    </citation>
    <scope>NUCLEOTIDE SEQUENCE [LARGE SCALE GENOMIC DNA]</scope>
    <source>
        <strain evidence="3">An43</strain>
    </source>
</reference>
<protein>
    <submittedName>
        <fullName evidence="1">Uncharacterized protein</fullName>
    </submittedName>
</protein>
<dbReference type="EMBL" id="NFII01000019">
    <property type="protein sequence ID" value="OUN99590.1"/>
    <property type="molecule type" value="Genomic_DNA"/>
</dbReference>
<reference evidence="1" key="2">
    <citation type="journal article" date="2018" name="BMC Genomics">
        <title>Whole genome sequencing and function prediction of 133 gut anaerobes isolated from chicken caecum in pure cultures.</title>
        <authorList>
            <person name="Medvecky M."/>
            <person name="Cejkova D."/>
            <person name="Polansky O."/>
            <person name="Karasova D."/>
            <person name="Kubasova T."/>
            <person name="Cizek A."/>
            <person name="Rychlik I."/>
        </authorList>
    </citation>
    <scope>NUCLEOTIDE SEQUENCE</scope>
    <source>
        <strain evidence="1">An43</strain>
    </source>
</reference>
<evidence type="ECO:0000313" key="3">
    <source>
        <dbReference type="Proteomes" id="UP000195386"/>
    </source>
</evidence>
<organism evidence="1 3">
    <name type="scientific">Bacteroides clarus</name>
    <dbReference type="NCBI Taxonomy" id="626929"/>
    <lineage>
        <taxon>Bacteria</taxon>
        <taxon>Pseudomonadati</taxon>
        <taxon>Bacteroidota</taxon>
        <taxon>Bacteroidia</taxon>
        <taxon>Bacteroidales</taxon>
        <taxon>Bacteroidaceae</taxon>
        <taxon>Bacteroides</taxon>
    </lineage>
</organism>
<accession>A0A1Y3YZ84</accession>
<dbReference type="RefSeq" id="WP_087426819.1">
    <property type="nucleotide sequence ID" value="NZ_CABIZW010000005.1"/>
</dbReference>
<dbReference type="EMBL" id="QRWP01000003">
    <property type="protein sequence ID" value="RGT34448.1"/>
    <property type="molecule type" value="Genomic_DNA"/>
</dbReference>
<dbReference type="AlphaFoldDB" id="A0A1Y3YZ84"/>